<dbReference type="OrthoDB" id="241340at2759"/>
<name>A0A9N9MQR8_9CUCU</name>
<dbReference type="GO" id="GO:0003723">
    <property type="term" value="F:RNA binding"/>
    <property type="evidence" value="ECO:0007669"/>
    <property type="project" value="InterPro"/>
</dbReference>
<protein>
    <recommendedName>
        <fullName evidence="3">tRNA/rRNA methyltransferase SpoU type domain-containing protein</fullName>
    </recommendedName>
</protein>
<dbReference type="PANTHER" id="PTHR12029">
    <property type="entry name" value="RNA METHYLTRANSFERASE"/>
    <property type="match status" value="1"/>
</dbReference>
<dbReference type="InterPro" id="IPR029028">
    <property type="entry name" value="Alpha/beta_knot_MTases"/>
</dbReference>
<dbReference type="EMBL" id="OU892278">
    <property type="protein sequence ID" value="CAG9765192.1"/>
    <property type="molecule type" value="Genomic_DNA"/>
</dbReference>
<organism evidence="4 5">
    <name type="scientific">Ceutorhynchus assimilis</name>
    <name type="common">cabbage seed weevil</name>
    <dbReference type="NCBI Taxonomy" id="467358"/>
    <lineage>
        <taxon>Eukaryota</taxon>
        <taxon>Metazoa</taxon>
        <taxon>Ecdysozoa</taxon>
        <taxon>Arthropoda</taxon>
        <taxon>Hexapoda</taxon>
        <taxon>Insecta</taxon>
        <taxon>Pterygota</taxon>
        <taxon>Neoptera</taxon>
        <taxon>Endopterygota</taxon>
        <taxon>Coleoptera</taxon>
        <taxon>Polyphaga</taxon>
        <taxon>Cucujiformia</taxon>
        <taxon>Curculionidae</taxon>
        <taxon>Ceutorhynchinae</taxon>
        <taxon>Ceutorhynchus</taxon>
    </lineage>
</organism>
<dbReference type="GO" id="GO:0016423">
    <property type="term" value="F:tRNA (guanine) methyltransferase activity"/>
    <property type="evidence" value="ECO:0007669"/>
    <property type="project" value="InterPro"/>
</dbReference>
<dbReference type="GO" id="GO:0030488">
    <property type="term" value="P:tRNA methylation"/>
    <property type="evidence" value="ECO:0007669"/>
    <property type="project" value="InterPro"/>
</dbReference>
<dbReference type="Pfam" id="PF00588">
    <property type="entry name" value="SpoU_methylase"/>
    <property type="match status" value="1"/>
</dbReference>
<evidence type="ECO:0000313" key="4">
    <source>
        <dbReference type="EMBL" id="CAG9765192.1"/>
    </source>
</evidence>
<keyword evidence="5" id="KW-1185">Reference proteome</keyword>
<dbReference type="Gene3D" id="3.40.1280.10">
    <property type="match status" value="1"/>
</dbReference>
<dbReference type="InterPro" id="IPR001537">
    <property type="entry name" value="SpoU_MeTrfase"/>
</dbReference>
<dbReference type="InterPro" id="IPR044748">
    <property type="entry name" value="Trm3/TARBP1_C"/>
</dbReference>
<dbReference type="PANTHER" id="PTHR12029:SF11">
    <property type="entry name" value="METHYLTRANSFERASE TARBP1-RELATED"/>
    <property type="match status" value="1"/>
</dbReference>
<keyword evidence="1" id="KW-0489">Methyltransferase</keyword>
<evidence type="ECO:0000256" key="1">
    <source>
        <dbReference type="ARBA" id="ARBA00022603"/>
    </source>
</evidence>
<gene>
    <name evidence="4" type="ORF">CEUTPL_LOCUS5807</name>
</gene>
<sequence>MDETSDEIKMWTFLDKAIAETRDVQKLNSLLDIKLGSSHKSNKLHFESDFVLEIIKNNDYELLKKISCVCDTDDHSIIFKTVIDFINTTKNDIKYQLTIINLLHFLFKSFETKIFENLSPKFIYNFLIASLNIPESKSKAFETLTLYFQIFSVSEKILCLNKVFEFSMANNNLDIFCALLNATDKQVMNDENCCFNIENSNFWNYIESCISNQKSHLQKQGGYVLAKYTDSNDESWKAFFILIDVGREKQLHLIGPSLNLFKYIKGLPFLWQKCVYKIYLEHTQTTIVYQVAIEMLKQSYLEENLKEIFRILFPAINKNEYSYLSNEMFEGLHDFCLKLNKNQLEIVAKELIAVSWNSVSFWKVIQSVFDNKASEKINLYQEVISCAANLTNVFIRHTSIQFLIKSFWDETNYEKLIKIGSCCFELTKHNNFDYLQDCKVSLKVLFMFKDDPKKINHLKIWKQCRNYLSDYELGTVLVDFYMTHLDADNCDLFINLFVNASIESQSLNAIIIHEPLFAPQNYNQYQLYASLALARSGIDIKIHKNKEAIIIRYNDKAVIEVKDFGICNACLVDIIFKWYPNYEDPVFVEIVTHIVKSQGNKVLCYLYGKLKSLLEFTTSENLVVHFINLFYQNLLQIKRDQYFKTIAIKFIEALLCSSHYFSTYSFLQTNYYSLVEFSKSSSLIRLSWLQNIRKLYSNDKEVCLNETFLEYIWPIYMQGMKITKDERTEFNLCQEFICNGDVKKIEEYGEFSNPNLLNATSRLSAINILVDFAGKASEIFINYVLEKFNKYYKKRYFPDSAIHYEKLRIIQILLWIVIETREKVPKKLLEVLRTFVFNCFQEETNQNCIKQLLNWLLILASDNVGTVFDWIDKNVPNLSSSVLINVMPAIYHLALTDDNEESLEKTIKMLLPWTMGAQLKLRVYAQDIISRIFKYAQQKNYKHLLDKHNSLQICIATCIESTGDIFENTLKTDLVFLEYFNPVTDKTYPTVFYDIPRLNRVNPTEWMNLNKCPSATFSNAVDTFLSKNQPLINPTSQLTLADPTMHIQKKITPWKSALENSQTAPITTDFILVASLIEKSQNLGGLSRTCEVFGLQTLVFNNAKIVEDKEFKSLSMSSEGWINAVEVKVQDLRDYVLSLQKDGYFVVGAEQTAGSKKLNEFRFPRKMALVLGNEKTGIPPDLIPLLDVCLEIPQFGVTRSLNVHVAGATFIWEYAKQHLV</sequence>
<dbReference type="CDD" id="cd18091">
    <property type="entry name" value="SpoU-like_TRM3-like"/>
    <property type="match status" value="1"/>
</dbReference>
<keyword evidence="2" id="KW-0808">Transferase</keyword>
<dbReference type="AlphaFoldDB" id="A0A9N9MQR8"/>
<dbReference type="SUPFAM" id="SSF48371">
    <property type="entry name" value="ARM repeat"/>
    <property type="match status" value="1"/>
</dbReference>
<feature type="domain" description="tRNA/rRNA methyltransferase SpoU type" evidence="3">
    <location>
        <begin position="1070"/>
        <end position="1211"/>
    </location>
</feature>
<evidence type="ECO:0000259" key="3">
    <source>
        <dbReference type="Pfam" id="PF00588"/>
    </source>
</evidence>
<accession>A0A9N9MQR8</accession>
<reference evidence="4" key="1">
    <citation type="submission" date="2022-01" db="EMBL/GenBank/DDBJ databases">
        <authorList>
            <person name="King R."/>
        </authorList>
    </citation>
    <scope>NUCLEOTIDE SEQUENCE</scope>
</reference>
<dbReference type="Proteomes" id="UP001152799">
    <property type="component" value="Chromosome 2"/>
</dbReference>
<dbReference type="InterPro" id="IPR029026">
    <property type="entry name" value="tRNA_m1G_MTases_N"/>
</dbReference>
<dbReference type="SUPFAM" id="SSF75217">
    <property type="entry name" value="alpha/beta knot"/>
    <property type="match status" value="1"/>
</dbReference>
<dbReference type="InterPro" id="IPR045330">
    <property type="entry name" value="TRM3/TARBP1"/>
</dbReference>
<proteinExistence type="predicted"/>
<evidence type="ECO:0000313" key="5">
    <source>
        <dbReference type="Proteomes" id="UP001152799"/>
    </source>
</evidence>
<dbReference type="InterPro" id="IPR016024">
    <property type="entry name" value="ARM-type_fold"/>
</dbReference>
<evidence type="ECO:0000256" key="2">
    <source>
        <dbReference type="ARBA" id="ARBA00022679"/>
    </source>
</evidence>